<organism evidence="14 15">
    <name type="scientific">Acorus calamus</name>
    <name type="common">Sweet flag</name>
    <dbReference type="NCBI Taxonomy" id="4465"/>
    <lineage>
        <taxon>Eukaryota</taxon>
        <taxon>Viridiplantae</taxon>
        <taxon>Streptophyta</taxon>
        <taxon>Embryophyta</taxon>
        <taxon>Tracheophyta</taxon>
        <taxon>Spermatophyta</taxon>
        <taxon>Magnoliopsida</taxon>
        <taxon>Liliopsida</taxon>
        <taxon>Acoraceae</taxon>
        <taxon>Acorus</taxon>
    </lineage>
</organism>
<comment type="similarity">
    <text evidence="3">Belongs to the glycosyltransferase GT106 family.</text>
</comment>
<sequence>MPKAVKKVQNRRLWGPVKSFETLQPHASPRNEYPASTVLEPASLGYVPGLRHFNESKSTRMKILNKRKIQLPQSNGVGNISFLREDGRYYTVLEGGLQKMMVQDESFMEAQIEAASKERRLKRLIAKFKSFSYLYNEDQFINALTNDVIVVRSLPNSLKEARKENKFPTISPKSSASPSFYINEVLPKLKQSKVVGLMITDGGCLQRWIRKLTTKYNSPFESRKVIQRDGQSKIFKEISNALMISTDKSKIPRVKRWLDLLPNIFNVDSFDLHKFQQTASGKIPR</sequence>
<evidence type="ECO:0000256" key="10">
    <source>
        <dbReference type="ARBA" id="ARBA00023180"/>
    </source>
</evidence>
<evidence type="ECO:0000256" key="9">
    <source>
        <dbReference type="ARBA" id="ARBA00023136"/>
    </source>
</evidence>
<evidence type="ECO:0000256" key="3">
    <source>
        <dbReference type="ARBA" id="ARBA00007737"/>
    </source>
</evidence>
<evidence type="ECO:0000313" key="14">
    <source>
        <dbReference type="EMBL" id="KAK1294534.1"/>
    </source>
</evidence>
<evidence type="ECO:0000256" key="4">
    <source>
        <dbReference type="ARBA" id="ARBA00022676"/>
    </source>
</evidence>
<reference evidence="14" key="1">
    <citation type="journal article" date="2023" name="Nat. Commun.">
        <title>Diploid and tetraploid genomes of Acorus and the evolution of monocots.</title>
        <authorList>
            <person name="Ma L."/>
            <person name="Liu K.W."/>
            <person name="Li Z."/>
            <person name="Hsiao Y.Y."/>
            <person name="Qi Y."/>
            <person name="Fu T."/>
            <person name="Tang G.D."/>
            <person name="Zhang D."/>
            <person name="Sun W.H."/>
            <person name="Liu D.K."/>
            <person name="Li Y."/>
            <person name="Chen G.Z."/>
            <person name="Liu X.D."/>
            <person name="Liao X.Y."/>
            <person name="Jiang Y.T."/>
            <person name="Yu X."/>
            <person name="Hao Y."/>
            <person name="Huang J."/>
            <person name="Zhao X.W."/>
            <person name="Ke S."/>
            <person name="Chen Y.Y."/>
            <person name="Wu W.L."/>
            <person name="Hsu J.L."/>
            <person name="Lin Y.F."/>
            <person name="Huang M.D."/>
            <person name="Li C.Y."/>
            <person name="Huang L."/>
            <person name="Wang Z.W."/>
            <person name="Zhao X."/>
            <person name="Zhong W.Y."/>
            <person name="Peng D.H."/>
            <person name="Ahmad S."/>
            <person name="Lan S."/>
            <person name="Zhang J.S."/>
            <person name="Tsai W.C."/>
            <person name="Van de Peer Y."/>
            <person name="Liu Z.J."/>
        </authorList>
    </citation>
    <scope>NUCLEOTIDE SEQUENCE</scope>
    <source>
        <strain evidence="14">CP</strain>
    </source>
</reference>
<evidence type="ECO:0000256" key="5">
    <source>
        <dbReference type="ARBA" id="ARBA00022679"/>
    </source>
</evidence>
<keyword evidence="7" id="KW-0735">Signal-anchor</keyword>
<dbReference type="GO" id="GO:0005794">
    <property type="term" value="C:Golgi apparatus"/>
    <property type="evidence" value="ECO:0007669"/>
    <property type="project" value="TreeGrafter"/>
</dbReference>
<evidence type="ECO:0000256" key="7">
    <source>
        <dbReference type="ARBA" id="ARBA00022968"/>
    </source>
</evidence>
<comment type="pathway">
    <text evidence="2">Glycan metabolism.</text>
</comment>
<keyword evidence="15" id="KW-1185">Reference proteome</keyword>
<dbReference type="AlphaFoldDB" id="A0AAV9D159"/>
<proteinExistence type="inferred from homology"/>
<dbReference type="EMBL" id="JAUJYO010000016">
    <property type="protein sequence ID" value="KAK1294534.1"/>
    <property type="molecule type" value="Genomic_DNA"/>
</dbReference>
<comment type="caution">
    <text evidence="14">The sequence shown here is derived from an EMBL/GenBank/DDBJ whole genome shotgun (WGS) entry which is preliminary data.</text>
</comment>
<evidence type="ECO:0000256" key="2">
    <source>
        <dbReference type="ARBA" id="ARBA00004881"/>
    </source>
</evidence>
<dbReference type="PANTHER" id="PTHR31741:SF6">
    <property type="entry name" value="PROTEIN EMBRYO SAC DEVELOPMENT ARREST 30"/>
    <property type="match status" value="1"/>
</dbReference>
<evidence type="ECO:0000256" key="6">
    <source>
        <dbReference type="ARBA" id="ARBA00022692"/>
    </source>
</evidence>
<keyword evidence="5" id="KW-0808">Transferase</keyword>
<keyword evidence="8" id="KW-1133">Transmembrane helix</keyword>
<reference evidence="14" key="2">
    <citation type="submission" date="2023-06" db="EMBL/GenBank/DDBJ databases">
        <authorList>
            <person name="Ma L."/>
            <person name="Liu K.-W."/>
            <person name="Li Z."/>
            <person name="Hsiao Y.-Y."/>
            <person name="Qi Y."/>
            <person name="Fu T."/>
            <person name="Tang G."/>
            <person name="Zhang D."/>
            <person name="Sun W.-H."/>
            <person name="Liu D.-K."/>
            <person name="Li Y."/>
            <person name="Chen G.-Z."/>
            <person name="Liu X.-D."/>
            <person name="Liao X.-Y."/>
            <person name="Jiang Y.-T."/>
            <person name="Yu X."/>
            <person name="Hao Y."/>
            <person name="Huang J."/>
            <person name="Zhao X.-W."/>
            <person name="Ke S."/>
            <person name="Chen Y.-Y."/>
            <person name="Wu W.-L."/>
            <person name="Hsu J.-L."/>
            <person name="Lin Y.-F."/>
            <person name="Huang M.-D."/>
            <person name="Li C.-Y."/>
            <person name="Huang L."/>
            <person name="Wang Z.-W."/>
            <person name="Zhao X."/>
            <person name="Zhong W.-Y."/>
            <person name="Peng D.-H."/>
            <person name="Ahmad S."/>
            <person name="Lan S."/>
            <person name="Zhang J.-S."/>
            <person name="Tsai W.-C."/>
            <person name="Van De Peer Y."/>
            <person name="Liu Z.-J."/>
        </authorList>
    </citation>
    <scope>NUCLEOTIDE SEQUENCE</scope>
    <source>
        <strain evidence="14">CP</strain>
        <tissue evidence="14">Leaves</tissue>
    </source>
</reference>
<keyword evidence="10" id="KW-0325">Glycoprotein</keyword>
<accession>A0AAV9D159</accession>
<evidence type="ECO:0000256" key="11">
    <source>
        <dbReference type="ARBA" id="ARBA00023253"/>
    </source>
</evidence>
<name>A0AAV9D159_ACOCL</name>
<keyword evidence="12" id="KW-0119">Carbohydrate metabolism</keyword>
<keyword evidence="11" id="KW-0294">Fucose metabolism</keyword>
<protein>
    <recommendedName>
        <fullName evidence="13">O-fucosyltransferase family protein</fullName>
    </recommendedName>
</protein>
<dbReference type="InterPro" id="IPR019378">
    <property type="entry name" value="GDP-Fuc_O-FucTrfase"/>
</dbReference>
<dbReference type="GO" id="GO:0016020">
    <property type="term" value="C:membrane"/>
    <property type="evidence" value="ECO:0007669"/>
    <property type="project" value="UniProtKB-SubCell"/>
</dbReference>
<dbReference type="Proteomes" id="UP001180020">
    <property type="component" value="Unassembled WGS sequence"/>
</dbReference>
<dbReference type="Pfam" id="PF10250">
    <property type="entry name" value="O-FucT"/>
    <property type="match status" value="1"/>
</dbReference>
<keyword evidence="9" id="KW-0472">Membrane</keyword>
<evidence type="ECO:0000313" key="15">
    <source>
        <dbReference type="Proteomes" id="UP001180020"/>
    </source>
</evidence>
<keyword evidence="4" id="KW-0328">Glycosyltransferase</keyword>
<evidence type="ECO:0000256" key="13">
    <source>
        <dbReference type="ARBA" id="ARBA00030350"/>
    </source>
</evidence>
<evidence type="ECO:0000256" key="12">
    <source>
        <dbReference type="ARBA" id="ARBA00023277"/>
    </source>
</evidence>
<evidence type="ECO:0000256" key="1">
    <source>
        <dbReference type="ARBA" id="ARBA00004606"/>
    </source>
</evidence>
<comment type="subcellular location">
    <subcellularLocation>
        <location evidence="1">Membrane</location>
        <topology evidence="1">Single-pass type II membrane protein</topology>
    </subcellularLocation>
</comment>
<gene>
    <name evidence="14" type="ORF">QJS10_CPA16g01546</name>
</gene>
<evidence type="ECO:0000256" key="8">
    <source>
        <dbReference type="ARBA" id="ARBA00022989"/>
    </source>
</evidence>
<dbReference type="GO" id="GO:0006004">
    <property type="term" value="P:fucose metabolic process"/>
    <property type="evidence" value="ECO:0007669"/>
    <property type="project" value="UniProtKB-KW"/>
</dbReference>
<keyword evidence="6" id="KW-0812">Transmembrane</keyword>
<dbReference type="GO" id="GO:0016757">
    <property type="term" value="F:glycosyltransferase activity"/>
    <property type="evidence" value="ECO:0007669"/>
    <property type="project" value="UniProtKB-KW"/>
</dbReference>
<dbReference type="PANTHER" id="PTHR31741">
    <property type="entry name" value="OS02G0726500 PROTEIN-RELATED"/>
    <property type="match status" value="1"/>
</dbReference>